<dbReference type="InterPro" id="IPR012902">
    <property type="entry name" value="N_methyl_site"/>
</dbReference>
<accession>A0A7Y2L6Y1</accession>
<dbReference type="SUPFAM" id="SSF54523">
    <property type="entry name" value="Pili subunits"/>
    <property type="match status" value="1"/>
</dbReference>
<sequence length="169" mass="19087">MVVRKEEGFTLIELIVTLAILGIVIGVYSSLYYSGYKSFSSTQNSVDVEQNVRFAMNYIVSLLEKGPSEVEIINNGRGLSIKQVLTDRGYRDYTITLENPILYTHIKESDTDSRGSKLQLAVNIYDFKVIKKSNNMINIQIIGQSDDNGSNRFSLSTDVFLRKSDINVR</sequence>
<comment type="caution">
    <text evidence="2">The sequence shown here is derived from an EMBL/GenBank/DDBJ whole genome shotgun (WGS) entry which is preliminary data.</text>
</comment>
<protein>
    <submittedName>
        <fullName evidence="2">Prepilin-type N-terminal cleavage/methylation domain-containing protein</fullName>
    </submittedName>
</protein>
<feature type="transmembrane region" description="Helical" evidence="1">
    <location>
        <begin position="12"/>
        <end position="33"/>
    </location>
</feature>
<evidence type="ECO:0000313" key="2">
    <source>
        <dbReference type="EMBL" id="NNG66797.1"/>
    </source>
</evidence>
<dbReference type="EMBL" id="JABEQB010000013">
    <property type="protein sequence ID" value="NNG66797.1"/>
    <property type="molecule type" value="Genomic_DNA"/>
</dbReference>
<dbReference type="Pfam" id="PF07963">
    <property type="entry name" value="N_methyl"/>
    <property type="match status" value="1"/>
</dbReference>
<organism evidence="2 3">
    <name type="scientific">Caldanaerobacter subterraneus</name>
    <dbReference type="NCBI Taxonomy" id="911092"/>
    <lineage>
        <taxon>Bacteria</taxon>
        <taxon>Bacillati</taxon>
        <taxon>Bacillota</taxon>
        <taxon>Clostridia</taxon>
        <taxon>Thermoanaerobacterales</taxon>
        <taxon>Thermoanaerobacteraceae</taxon>
        <taxon>Caldanaerobacter</taxon>
    </lineage>
</organism>
<evidence type="ECO:0000256" key="1">
    <source>
        <dbReference type="SAM" id="Phobius"/>
    </source>
</evidence>
<gene>
    <name evidence="2" type="ORF">HKI81_06005</name>
</gene>
<keyword evidence="1" id="KW-1133">Transmembrane helix</keyword>
<name>A0A7Y2L6Y1_9THEO</name>
<evidence type="ECO:0000313" key="3">
    <source>
        <dbReference type="Proteomes" id="UP000529861"/>
    </source>
</evidence>
<dbReference type="RefSeq" id="WP_170270834.1">
    <property type="nucleotide sequence ID" value="NZ_JABEQB010000013.1"/>
</dbReference>
<dbReference type="NCBIfam" id="TIGR02532">
    <property type="entry name" value="IV_pilin_GFxxxE"/>
    <property type="match status" value="1"/>
</dbReference>
<dbReference type="InterPro" id="IPR045584">
    <property type="entry name" value="Pilin-like"/>
</dbReference>
<dbReference type="AlphaFoldDB" id="A0A7Y2L6Y1"/>
<reference evidence="2 3" key="1">
    <citation type="submission" date="2020-04" db="EMBL/GenBank/DDBJ databases">
        <title>Draft genome sequence of Caldanaerobacter sunterraneus. strain 1523vc isolated from Griffin hot spring, Kamchatka, Russia.</title>
        <authorList>
            <person name="Toshchakov S.V."/>
            <person name="Podosokorskaya O.A."/>
            <person name="Kublanov I.V."/>
            <person name="Korzhenkov A."/>
            <person name="Patrushev M.V."/>
        </authorList>
    </citation>
    <scope>NUCLEOTIDE SEQUENCE [LARGE SCALE GENOMIC DNA]</scope>
    <source>
        <strain evidence="2 3">1523vc</strain>
    </source>
</reference>
<keyword evidence="1" id="KW-0812">Transmembrane</keyword>
<keyword evidence="1" id="KW-0472">Membrane</keyword>
<proteinExistence type="predicted"/>
<dbReference type="Proteomes" id="UP000529861">
    <property type="component" value="Unassembled WGS sequence"/>
</dbReference>